<organism evidence="2 3">
    <name type="scientific">Caulobacter rhizosphaerae</name>
    <dbReference type="NCBI Taxonomy" id="2010972"/>
    <lineage>
        <taxon>Bacteria</taxon>
        <taxon>Pseudomonadati</taxon>
        <taxon>Pseudomonadota</taxon>
        <taxon>Alphaproteobacteria</taxon>
        <taxon>Caulobacterales</taxon>
        <taxon>Caulobacteraceae</taxon>
        <taxon>Caulobacter</taxon>
    </lineage>
</organism>
<feature type="signal peptide" evidence="1">
    <location>
        <begin position="1"/>
        <end position="21"/>
    </location>
</feature>
<evidence type="ECO:0000313" key="2">
    <source>
        <dbReference type="EMBL" id="MDR6529878.1"/>
    </source>
</evidence>
<reference evidence="2 3" key="1">
    <citation type="submission" date="2023-07" db="EMBL/GenBank/DDBJ databases">
        <title>Sorghum-associated microbial communities from plants grown in Nebraska, USA.</title>
        <authorList>
            <person name="Schachtman D."/>
        </authorList>
    </citation>
    <scope>NUCLEOTIDE SEQUENCE [LARGE SCALE GENOMIC DNA]</scope>
    <source>
        <strain evidence="2 3">DS2154</strain>
    </source>
</reference>
<evidence type="ECO:0000256" key="1">
    <source>
        <dbReference type="SAM" id="SignalP"/>
    </source>
</evidence>
<evidence type="ECO:0000313" key="3">
    <source>
        <dbReference type="Proteomes" id="UP001262754"/>
    </source>
</evidence>
<protein>
    <submittedName>
        <fullName evidence="2">Opacity protein-like surface antigen</fullName>
    </submittedName>
</protein>
<accession>A0ABU1MUK7</accession>
<feature type="chain" id="PRO_5045685145" evidence="1">
    <location>
        <begin position="22"/>
        <end position="261"/>
    </location>
</feature>
<gene>
    <name evidence="2" type="ORF">J2800_000602</name>
</gene>
<dbReference type="EMBL" id="JAVDRL010000002">
    <property type="protein sequence ID" value="MDR6529878.1"/>
    <property type="molecule type" value="Genomic_DNA"/>
</dbReference>
<dbReference type="Proteomes" id="UP001262754">
    <property type="component" value="Unassembled WGS sequence"/>
</dbReference>
<name>A0ABU1MUK7_9CAUL</name>
<keyword evidence="3" id="KW-1185">Reference proteome</keyword>
<proteinExistence type="predicted"/>
<sequence length="261" mass="27614">MIRRFALAMGLALALAGSAIAADKPPPIRVFDIPTLERLGGAIYRQDRAAWLATDAVMAKVPDLSGAGVKGWIVEGQGDDEKVRFLRDTGSGLEAGYDVVVGPKGAGAVVQPSDRSLTAEERAAFAARQAAIKKLPGVCRQGYNSVVIKDVEGDGWLVWLLAPSPARDVIPMGGHYRFSVSADGQTVNRVDALSASCLTMNAKPDVPPGASSPMLYVTHVVSPTPVETHVFLGLMYHLPIVVGTGKDTLWTVDNGKISRAK</sequence>
<dbReference type="RefSeq" id="WP_310029110.1">
    <property type="nucleotide sequence ID" value="NZ_JAVDRL010000002.1"/>
</dbReference>
<comment type="caution">
    <text evidence="2">The sequence shown here is derived from an EMBL/GenBank/DDBJ whole genome shotgun (WGS) entry which is preliminary data.</text>
</comment>
<keyword evidence="1" id="KW-0732">Signal</keyword>